<dbReference type="Pfam" id="PF13598">
    <property type="entry name" value="DUF4139"/>
    <property type="match status" value="1"/>
</dbReference>
<dbReference type="InterPro" id="IPR037291">
    <property type="entry name" value="DUF4139"/>
</dbReference>
<dbReference type="Proteomes" id="UP001138768">
    <property type="component" value="Unassembled WGS sequence"/>
</dbReference>
<comment type="caution">
    <text evidence="2">The sequence shown here is derived from an EMBL/GenBank/DDBJ whole genome shotgun (WGS) entry which is preliminary data.</text>
</comment>
<dbReference type="RefSeq" id="WP_200241219.1">
    <property type="nucleotide sequence ID" value="NZ_NRRY01000008.1"/>
</dbReference>
<dbReference type="EMBL" id="NRRY01000008">
    <property type="protein sequence ID" value="MBK1618262.1"/>
    <property type="molecule type" value="Genomic_DNA"/>
</dbReference>
<dbReference type="PANTHER" id="PTHR38075">
    <property type="entry name" value="DUF4139 DOMAIN-CONTAINING PROTEIN"/>
    <property type="match status" value="1"/>
</dbReference>
<organism evidence="2 3">
    <name type="scientific">Lamprobacter modestohalophilus</name>
    <dbReference type="NCBI Taxonomy" id="1064514"/>
    <lineage>
        <taxon>Bacteria</taxon>
        <taxon>Pseudomonadati</taxon>
        <taxon>Pseudomonadota</taxon>
        <taxon>Gammaproteobacteria</taxon>
        <taxon>Chromatiales</taxon>
        <taxon>Chromatiaceae</taxon>
        <taxon>Lamprobacter</taxon>
    </lineage>
</organism>
<sequence>MGDRNAPAAVPAMPEQRSTLQDQTAVAVTIYNNDLALIRDSRRVELPAGRMALAFRDVSAQIRPETALLRATEGSAPQVIEQNFDFDLLTPAALLEKYVGRQVGLVSTHPTTGEETEEPATVLAASNGVVLRVGDRIETFQAGQAPGRIVYRDIPSTLRDRPTLVLALESAEAGPRQLELSYLSRGLGWKADYVGELSADQQRLDLAGWVTLTNRSGSTYQNAQLQLVAGEVNQVEEAMQAPQYEAMVMRSAAPAPNMREESLFEYHLYSLAHPTTIADNQTKQVALLDAPGVTVGKELLIEGDQRAFREPRGGLAQELAVNVYLTATNDEASNLGLPLPAGIVRIYQRDSQGNAQFIGEDRIDHTPKNEAMRLKLGQSFDITAERKQTEFKKLSGSGPWQYQFESALEILVKNAKSEPETVVIQERIPGDWSMLEESAPHEKGNANTAVWRLQVPAESEARLSYRVRVRY</sequence>
<evidence type="ECO:0000259" key="1">
    <source>
        <dbReference type="Pfam" id="PF13598"/>
    </source>
</evidence>
<dbReference type="AlphaFoldDB" id="A0A9X0W7H9"/>
<protein>
    <submittedName>
        <fullName evidence="2">DUF4139 domain-containing protein</fullName>
    </submittedName>
</protein>
<proteinExistence type="predicted"/>
<evidence type="ECO:0000313" key="3">
    <source>
        <dbReference type="Proteomes" id="UP001138768"/>
    </source>
</evidence>
<keyword evidence="3" id="KW-1185">Reference proteome</keyword>
<gene>
    <name evidence="2" type="ORF">CKO42_07365</name>
</gene>
<feature type="domain" description="DUF4139" evidence="1">
    <location>
        <begin position="178"/>
        <end position="471"/>
    </location>
</feature>
<evidence type="ECO:0000313" key="2">
    <source>
        <dbReference type="EMBL" id="MBK1618262.1"/>
    </source>
</evidence>
<reference evidence="2 3" key="1">
    <citation type="journal article" date="2020" name="Microorganisms">
        <title>Osmotic Adaptation and Compatible Solute Biosynthesis of Phototrophic Bacteria as Revealed from Genome Analyses.</title>
        <authorList>
            <person name="Imhoff J.F."/>
            <person name="Rahn T."/>
            <person name="Kunzel S."/>
            <person name="Keller A."/>
            <person name="Neulinger S.C."/>
        </authorList>
    </citation>
    <scope>NUCLEOTIDE SEQUENCE [LARGE SCALE GENOMIC DNA]</scope>
    <source>
        <strain evidence="2 3">DSM 25653</strain>
    </source>
</reference>
<name>A0A9X0W7H9_9GAMM</name>
<accession>A0A9X0W7H9</accession>
<dbReference type="PANTHER" id="PTHR38075:SF1">
    <property type="entry name" value="DUF4139 DOMAIN-CONTAINING PROTEIN"/>
    <property type="match status" value="1"/>
</dbReference>